<dbReference type="PANTHER" id="PTHR28556:SF4">
    <property type="entry name" value="TRANSMEMBRANE PROTEIN 106A"/>
    <property type="match status" value="1"/>
</dbReference>
<dbReference type="OrthoDB" id="6127971at2759"/>
<dbReference type="AlphaFoldDB" id="A0A433U4S6"/>
<dbReference type="Proteomes" id="UP000271974">
    <property type="component" value="Unassembled WGS sequence"/>
</dbReference>
<dbReference type="GO" id="GO:0012505">
    <property type="term" value="C:endomembrane system"/>
    <property type="evidence" value="ECO:0007669"/>
    <property type="project" value="UniProtKB-SubCell"/>
</dbReference>
<dbReference type="InterPro" id="IPR048509">
    <property type="entry name" value="TMEM106_C"/>
</dbReference>
<name>A0A433U4S6_ELYCH</name>
<keyword evidence="4 7" id="KW-1133">Transmembrane helix</keyword>
<evidence type="ECO:0000313" key="10">
    <source>
        <dbReference type="EMBL" id="RUS88804.1"/>
    </source>
</evidence>
<proteinExistence type="inferred from homology"/>
<evidence type="ECO:0000259" key="9">
    <source>
        <dbReference type="Pfam" id="PF21002"/>
    </source>
</evidence>
<feature type="domain" description="Transmembrane protein 106 N-terminal" evidence="9">
    <location>
        <begin position="53"/>
        <end position="97"/>
    </location>
</feature>
<accession>A0A433U4S6</accession>
<dbReference type="InterPro" id="IPR048511">
    <property type="entry name" value="TMEM106_N"/>
</dbReference>
<evidence type="ECO:0008006" key="12">
    <source>
        <dbReference type="Google" id="ProtNLM"/>
    </source>
</evidence>
<feature type="region of interest" description="Disordered" evidence="6">
    <location>
        <begin position="34"/>
        <end position="57"/>
    </location>
</feature>
<protein>
    <recommendedName>
        <fullName evidence="12">Transmembrane protein 106A</fullName>
    </recommendedName>
</protein>
<feature type="transmembrane region" description="Helical" evidence="7">
    <location>
        <begin position="98"/>
        <end position="120"/>
    </location>
</feature>
<evidence type="ECO:0000256" key="1">
    <source>
        <dbReference type="ARBA" id="ARBA00004308"/>
    </source>
</evidence>
<dbReference type="EMBL" id="RQTK01000073">
    <property type="protein sequence ID" value="RUS88804.1"/>
    <property type="molecule type" value="Genomic_DNA"/>
</dbReference>
<dbReference type="InterPro" id="IPR009790">
    <property type="entry name" value="TMEM106"/>
</dbReference>
<evidence type="ECO:0000256" key="2">
    <source>
        <dbReference type="ARBA" id="ARBA00008111"/>
    </source>
</evidence>
<comment type="similarity">
    <text evidence="2">Belongs to the TMEM106 family.</text>
</comment>
<feature type="domain" description="Transmembrane protein 106 C-terminal" evidence="8">
    <location>
        <begin position="139"/>
        <end position="263"/>
    </location>
</feature>
<evidence type="ECO:0000256" key="7">
    <source>
        <dbReference type="SAM" id="Phobius"/>
    </source>
</evidence>
<dbReference type="Pfam" id="PF21002">
    <property type="entry name" value="TMEM106_N"/>
    <property type="match status" value="1"/>
</dbReference>
<gene>
    <name evidence="10" type="ORF">EGW08_003434</name>
</gene>
<evidence type="ECO:0000256" key="3">
    <source>
        <dbReference type="ARBA" id="ARBA00022692"/>
    </source>
</evidence>
<evidence type="ECO:0000313" key="11">
    <source>
        <dbReference type="Proteomes" id="UP000271974"/>
    </source>
</evidence>
<evidence type="ECO:0000256" key="6">
    <source>
        <dbReference type="SAM" id="MobiDB-lite"/>
    </source>
</evidence>
<evidence type="ECO:0000256" key="5">
    <source>
        <dbReference type="ARBA" id="ARBA00023136"/>
    </source>
</evidence>
<dbReference type="Pfam" id="PF07092">
    <property type="entry name" value="TMEM106"/>
    <property type="match status" value="1"/>
</dbReference>
<keyword evidence="3 7" id="KW-0812">Transmembrane</keyword>
<sequence length="282" mass="31424">MLNVAKKMPDYVYKLSNFVKRNYNAMDNDDSVSVNHDSAPMNGTASRNRIGDASDTSSRTKIRCPTCHGIGWVRKEEEGQLVALIPLNDQRLKPRRTIIYVLLAVGLCALIGFLCGFFLYPRDVKLYSKESMALLQPDAVTFGNGTVDFVVTTSVNLVNDNYYSTPVKSIVISVMMNKKELAKTNWVSSNSDKPEALARSTVHLPVNVSFHLDHLNEPQLVERCDNASPWVHNLVMTFVMNVRYTALGHCQEISGSFIQRVVCHPPELPLLSPTGDGGYDDL</sequence>
<keyword evidence="5 7" id="KW-0472">Membrane</keyword>
<dbReference type="PANTHER" id="PTHR28556">
    <property type="entry name" value="TRANSMEMBRANE PROTEIN 106B"/>
    <property type="match status" value="1"/>
</dbReference>
<comment type="subcellular location">
    <subcellularLocation>
        <location evidence="1">Endomembrane system</location>
    </subcellularLocation>
</comment>
<evidence type="ECO:0000256" key="4">
    <source>
        <dbReference type="ARBA" id="ARBA00022989"/>
    </source>
</evidence>
<dbReference type="STRING" id="188477.A0A433U4S6"/>
<organism evidence="10 11">
    <name type="scientific">Elysia chlorotica</name>
    <name type="common">Eastern emerald elysia</name>
    <name type="synonym">Sea slug</name>
    <dbReference type="NCBI Taxonomy" id="188477"/>
    <lineage>
        <taxon>Eukaryota</taxon>
        <taxon>Metazoa</taxon>
        <taxon>Spiralia</taxon>
        <taxon>Lophotrochozoa</taxon>
        <taxon>Mollusca</taxon>
        <taxon>Gastropoda</taxon>
        <taxon>Heterobranchia</taxon>
        <taxon>Euthyneura</taxon>
        <taxon>Panpulmonata</taxon>
        <taxon>Sacoglossa</taxon>
        <taxon>Placobranchoidea</taxon>
        <taxon>Plakobranchidae</taxon>
        <taxon>Elysia</taxon>
    </lineage>
</organism>
<evidence type="ECO:0000259" key="8">
    <source>
        <dbReference type="Pfam" id="PF07092"/>
    </source>
</evidence>
<keyword evidence="11" id="KW-1185">Reference proteome</keyword>
<reference evidence="10 11" key="1">
    <citation type="submission" date="2019-01" db="EMBL/GenBank/DDBJ databases">
        <title>A draft genome assembly of the solar-powered sea slug Elysia chlorotica.</title>
        <authorList>
            <person name="Cai H."/>
            <person name="Li Q."/>
            <person name="Fang X."/>
            <person name="Li J."/>
            <person name="Curtis N.E."/>
            <person name="Altenburger A."/>
            <person name="Shibata T."/>
            <person name="Feng M."/>
            <person name="Maeda T."/>
            <person name="Schwartz J.A."/>
            <person name="Shigenobu S."/>
            <person name="Lundholm N."/>
            <person name="Nishiyama T."/>
            <person name="Yang H."/>
            <person name="Hasebe M."/>
            <person name="Li S."/>
            <person name="Pierce S.K."/>
            <person name="Wang J."/>
        </authorList>
    </citation>
    <scope>NUCLEOTIDE SEQUENCE [LARGE SCALE GENOMIC DNA]</scope>
    <source>
        <strain evidence="10">EC2010</strain>
        <tissue evidence="10">Whole organism of an adult</tissue>
    </source>
</reference>
<comment type="caution">
    <text evidence="10">The sequence shown here is derived from an EMBL/GenBank/DDBJ whole genome shotgun (WGS) entry which is preliminary data.</text>
</comment>